<dbReference type="PROSITE" id="PS51375">
    <property type="entry name" value="PPR"/>
    <property type="match status" value="1"/>
</dbReference>
<dbReference type="InterPro" id="IPR002885">
    <property type="entry name" value="PPR_rpt"/>
</dbReference>
<evidence type="ECO:0000313" key="3">
    <source>
        <dbReference type="EMBL" id="PRQ45365.1"/>
    </source>
</evidence>
<evidence type="ECO:0000256" key="1">
    <source>
        <dbReference type="ARBA" id="ARBA00022737"/>
    </source>
</evidence>
<keyword evidence="4" id="KW-1185">Reference proteome</keyword>
<dbReference type="Pfam" id="PF01535">
    <property type="entry name" value="PPR"/>
    <property type="match status" value="1"/>
</dbReference>
<dbReference type="STRING" id="74649.A0A2P6RG20"/>
<gene>
    <name evidence="3" type="ORF">RchiOBHm_Chr3g0490551</name>
</gene>
<dbReference type="InterPro" id="IPR011990">
    <property type="entry name" value="TPR-like_helical_dom_sf"/>
</dbReference>
<dbReference type="InterPro" id="IPR052308">
    <property type="entry name" value="PPR_domain-containing"/>
</dbReference>
<organism evidence="3 4">
    <name type="scientific">Rosa chinensis</name>
    <name type="common">China rose</name>
    <dbReference type="NCBI Taxonomy" id="74649"/>
    <lineage>
        <taxon>Eukaryota</taxon>
        <taxon>Viridiplantae</taxon>
        <taxon>Streptophyta</taxon>
        <taxon>Embryophyta</taxon>
        <taxon>Tracheophyta</taxon>
        <taxon>Spermatophyta</taxon>
        <taxon>Magnoliopsida</taxon>
        <taxon>eudicotyledons</taxon>
        <taxon>Gunneridae</taxon>
        <taxon>Pentapetalae</taxon>
        <taxon>rosids</taxon>
        <taxon>fabids</taxon>
        <taxon>Rosales</taxon>
        <taxon>Rosaceae</taxon>
        <taxon>Rosoideae</taxon>
        <taxon>Rosoideae incertae sedis</taxon>
        <taxon>Rosa</taxon>
    </lineage>
</organism>
<dbReference type="Proteomes" id="UP000238479">
    <property type="component" value="Chromosome 3"/>
</dbReference>
<dbReference type="PANTHER" id="PTHR47937:SF2">
    <property type="entry name" value="PENTATRICOPEPTIDE (PPR) REPEAT-CONTAINING PROTEIN, PF01535'-RELATED"/>
    <property type="match status" value="1"/>
</dbReference>
<dbReference type="NCBIfam" id="TIGR00756">
    <property type="entry name" value="PPR"/>
    <property type="match status" value="1"/>
</dbReference>
<dbReference type="Gramene" id="PRQ45365">
    <property type="protein sequence ID" value="PRQ45365"/>
    <property type="gene ID" value="RchiOBHm_Chr3g0490551"/>
</dbReference>
<dbReference type="PANTHER" id="PTHR47937">
    <property type="entry name" value="PLASTID TRANSCRIPTIONALLY ACTIVE CHROMOSOME 2-LIKE PROTEIN"/>
    <property type="match status" value="1"/>
</dbReference>
<name>A0A2P6RG20_ROSCH</name>
<dbReference type="OMA" id="YKVACRT"/>
<feature type="repeat" description="PPR" evidence="2">
    <location>
        <begin position="12"/>
        <end position="42"/>
    </location>
</feature>
<proteinExistence type="predicted"/>
<accession>A0A2P6RG20</accession>
<protein>
    <submittedName>
        <fullName evidence="3">Putative pentatricopeptide</fullName>
    </submittedName>
</protein>
<reference evidence="3 4" key="1">
    <citation type="journal article" date="2018" name="Nat. Genet.">
        <title>The Rosa genome provides new insights in the design of modern roses.</title>
        <authorList>
            <person name="Bendahmane M."/>
        </authorList>
    </citation>
    <scope>NUCLEOTIDE SEQUENCE [LARGE SCALE GENOMIC DNA]</scope>
    <source>
        <strain evidence="4">cv. Old Blush</strain>
    </source>
</reference>
<keyword evidence="1" id="KW-0677">Repeat</keyword>
<dbReference type="Pfam" id="PF12854">
    <property type="entry name" value="PPR_1"/>
    <property type="match status" value="1"/>
</dbReference>
<dbReference type="AlphaFoldDB" id="A0A2P6RG20"/>
<evidence type="ECO:0000256" key="2">
    <source>
        <dbReference type="PROSITE-ProRule" id="PRU00708"/>
    </source>
</evidence>
<dbReference type="Gene3D" id="1.25.40.10">
    <property type="entry name" value="Tetratricopeptide repeat domain"/>
    <property type="match status" value="2"/>
</dbReference>
<comment type="caution">
    <text evidence="3">The sequence shown here is derived from an EMBL/GenBank/DDBJ whole genome shotgun (WGS) entry which is preliminary data.</text>
</comment>
<sequence>MMKMLGKGIDPTPVTYRTIIHWYCKLNRVDDMLKLLEKMFLRQRCKTTYNQVIEKLCSFGNFEAADKLLGKVLRTASRVDAETCHVVMDGYLRKEVPLLAYKVACRMFNRNLIPDLKLCQNVTKRLMLEGYSKEADNLMLRFVERGCISNQLQEHLES</sequence>
<dbReference type="EMBL" id="PDCK01000041">
    <property type="protein sequence ID" value="PRQ45365.1"/>
    <property type="molecule type" value="Genomic_DNA"/>
</dbReference>
<evidence type="ECO:0000313" key="4">
    <source>
        <dbReference type="Proteomes" id="UP000238479"/>
    </source>
</evidence>